<dbReference type="AlphaFoldDB" id="A0A6B2KRD5"/>
<evidence type="ECO:0000313" key="2">
    <source>
        <dbReference type="Proteomes" id="UP000482578"/>
    </source>
</evidence>
<keyword evidence="2" id="KW-1185">Reference proteome</keyword>
<keyword evidence="1" id="KW-0966">Cell projection</keyword>
<evidence type="ECO:0000313" key="1">
    <source>
        <dbReference type="EMBL" id="NDV12792.1"/>
    </source>
</evidence>
<reference evidence="1 2" key="1">
    <citation type="submission" date="2020-02" db="EMBL/GenBank/DDBJ databases">
        <authorList>
            <person name="Yang Z."/>
        </authorList>
    </citation>
    <scope>NUCLEOTIDE SEQUENCE [LARGE SCALE GENOMIC DNA]</scope>
    <source>
        <strain evidence="1 2">HX-7-9</strain>
    </source>
</reference>
<proteinExistence type="predicted"/>
<dbReference type="Proteomes" id="UP000482578">
    <property type="component" value="Unassembled WGS sequence"/>
</dbReference>
<comment type="caution">
    <text evidence="1">The sequence shown here is derived from an EMBL/GenBank/DDBJ whole genome shotgun (WGS) entry which is preliminary data.</text>
</comment>
<keyword evidence="1" id="KW-0969">Cilium</keyword>
<organism evidence="1 2">
    <name type="scientific">Crenobacter caeni</name>
    <dbReference type="NCBI Taxonomy" id="2705474"/>
    <lineage>
        <taxon>Bacteria</taxon>
        <taxon>Pseudomonadati</taxon>
        <taxon>Pseudomonadota</taxon>
        <taxon>Betaproteobacteria</taxon>
        <taxon>Neisseriales</taxon>
        <taxon>Neisseriaceae</taxon>
        <taxon>Crenobacter</taxon>
    </lineage>
</organism>
<accession>A0A6B2KRD5</accession>
<protein>
    <submittedName>
        <fullName evidence="1">Flagellar basal body-associated protein FliL</fullName>
    </submittedName>
</protein>
<keyword evidence="1" id="KW-0282">Flagellum</keyword>
<gene>
    <name evidence="1" type="ORF">GZH52_08240</name>
</gene>
<dbReference type="EMBL" id="JAAGAA010000006">
    <property type="protein sequence ID" value="NDV12792.1"/>
    <property type="molecule type" value="Genomic_DNA"/>
</dbReference>
<dbReference type="RefSeq" id="WP_163316009.1">
    <property type="nucleotide sequence ID" value="NZ_JAAGAA010000006.1"/>
</dbReference>
<sequence length="143" mass="15432">MNKKLMVVVVLLAVLVGGGGAWWFLRQGASSAAAPEVVAQDKFVGLDKLIVMLRPGDSVAPTYLAADLVFRTGEPDLARLKAEMPLLRSIAVQSLSALDATEARAMRIEDFQVRLGKAFATAYQREGRPAPFSAVMFGKLIIE</sequence>
<name>A0A6B2KRD5_9NEIS</name>